<dbReference type="InterPro" id="IPR033227">
    <property type="entry name" value="CAPS"/>
</dbReference>
<dbReference type="PROSITE" id="PS51258">
    <property type="entry name" value="MHD1"/>
    <property type="match status" value="1"/>
</dbReference>
<dbReference type="PANTHER" id="PTHR12166:SF8">
    <property type="entry name" value="CALCIUM-DEPENDENT SECRETION ACTIVATOR"/>
    <property type="match status" value="1"/>
</dbReference>
<dbReference type="EMBL" id="MTYJ01000001">
    <property type="protein sequence ID" value="OQV25878.1"/>
    <property type="molecule type" value="Genomic_DNA"/>
</dbReference>
<dbReference type="AlphaFoldDB" id="A0A1W0XEP2"/>
<keyword evidence="3" id="KW-0770">Synapse</keyword>
<organism evidence="8 9">
    <name type="scientific">Hypsibius exemplaris</name>
    <name type="common">Freshwater tardigrade</name>
    <dbReference type="NCBI Taxonomy" id="2072580"/>
    <lineage>
        <taxon>Eukaryota</taxon>
        <taxon>Metazoa</taxon>
        <taxon>Ecdysozoa</taxon>
        <taxon>Tardigrada</taxon>
        <taxon>Eutardigrada</taxon>
        <taxon>Parachela</taxon>
        <taxon>Hypsibioidea</taxon>
        <taxon>Hypsibiidae</taxon>
        <taxon>Hypsibius</taxon>
    </lineage>
</organism>
<dbReference type="InterPro" id="IPR014770">
    <property type="entry name" value="Munc13_1"/>
</dbReference>
<keyword evidence="5" id="KW-0472">Membrane</keyword>
<comment type="caution">
    <text evidence="8">The sequence shown here is derived from an EMBL/GenBank/DDBJ whole genome shotgun (WGS) entry which is preliminary data.</text>
</comment>
<dbReference type="Proteomes" id="UP000192578">
    <property type="component" value="Unassembled WGS sequence"/>
</dbReference>
<evidence type="ECO:0000256" key="1">
    <source>
        <dbReference type="ARBA" id="ARBA00004308"/>
    </source>
</evidence>
<dbReference type="GO" id="GO:0012505">
    <property type="term" value="C:endomembrane system"/>
    <property type="evidence" value="ECO:0007669"/>
    <property type="project" value="UniProtKB-SubCell"/>
</dbReference>
<dbReference type="GO" id="GO:0008289">
    <property type="term" value="F:lipid binding"/>
    <property type="evidence" value="ECO:0007669"/>
    <property type="project" value="UniProtKB-KW"/>
</dbReference>
<evidence type="ECO:0000313" key="9">
    <source>
        <dbReference type="Proteomes" id="UP000192578"/>
    </source>
</evidence>
<dbReference type="PANTHER" id="PTHR12166">
    <property type="entry name" value="CALCIUM-DEPENDENT SECRETION ACTIVATOR"/>
    <property type="match status" value="1"/>
</dbReference>
<sequence length="491" mass="56197">MIDTDKARKHGMDAFCTTDPVKVDHSAYFKNLQTLTLDHRLNDMFASLGWFSPGQIFVLDEPDGIGTVILAEKEKFDEVKERLRHLLEYQKPTSENHNGQPMRKIEDILHLAELCIDLLQQNDECYEEVLNDYLIHNPYMAGGTFHQQLKNMFAPLVVRYVDLMESSIAQSIHKASKKKHGKRMNSYAECLNIQSHGCAASEELIWKLDALQTFISNLHWPDEVVAKHFEQRLKLMAADMIESCVKRTLEAYEAWMQRSRTSTDFIIPSEICVMINVVLHFKSESLKLCAVAGVDRHQYHTKIDEFIERISSEMIRSFVEKFSSILVSCILSKLARYDEGSLLAPIFSFAQASTSGNVSGDLGRQYVNCLRSSMEQIRQRVIDELFILAMFEKLYTSQINLICTWLTERMDRTLHPYQVNCLSHLVKKTFAEFELQGIPEDVLNHKKFQTVQERMRLEEATAAVSDAGNKSSAGSRTMTSVFAKAKKLALS</sequence>
<reference evidence="9" key="1">
    <citation type="submission" date="2017-01" db="EMBL/GenBank/DDBJ databases">
        <title>Comparative genomics of anhydrobiosis in the tardigrade Hypsibius dujardini.</title>
        <authorList>
            <person name="Yoshida Y."/>
            <person name="Koutsovoulos G."/>
            <person name="Laetsch D."/>
            <person name="Stevens L."/>
            <person name="Kumar S."/>
            <person name="Horikawa D."/>
            <person name="Ishino K."/>
            <person name="Komine S."/>
            <person name="Tomita M."/>
            <person name="Blaxter M."/>
            <person name="Arakawa K."/>
        </authorList>
    </citation>
    <scope>NUCLEOTIDE SEQUENCE [LARGE SCALE GENOMIC DNA]</scope>
    <source>
        <strain evidence="9">Z151</strain>
    </source>
</reference>
<evidence type="ECO:0000256" key="6">
    <source>
        <dbReference type="ARBA" id="ARBA00034103"/>
    </source>
</evidence>
<dbReference type="Gene3D" id="1.10.357.50">
    <property type="match status" value="1"/>
</dbReference>
<accession>A0A1W0XEP2</accession>
<evidence type="ECO:0000256" key="3">
    <source>
        <dbReference type="ARBA" id="ARBA00023018"/>
    </source>
</evidence>
<dbReference type="OrthoDB" id="10063282at2759"/>
<name>A0A1W0XEP2_HYPEX</name>
<dbReference type="GO" id="GO:0016079">
    <property type="term" value="P:synaptic vesicle exocytosis"/>
    <property type="evidence" value="ECO:0007669"/>
    <property type="project" value="InterPro"/>
</dbReference>
<gene>
    <name evidence="8" type="ORF">BV898_00027</name>
</gene>
<evidence type="ECO:0000256" key="2">
    <source>
        <dbReference type="ARBA" id="ARBA00022448"/>
    </source>
</evidence>
<evidence type="ECO:0000259" key="7">
    <source>
        <dbReference type="PROSITE" id="PS51258"/>
    </source>
</evidence>
<dbReference type="GO" id="GO:1990504">
    <property type="term" value="P:dense core granule exocytosis"/>
    <property type="evidence" value="ECO:0007669"/>
    <property type="project" value="InterPro"/>
</dbReference>
<dbReference type="Pfam" id="PF06292">
    <property type="entry name" value="MUN"/>
    <property type="match status" value="1"/>
</dbReference>
<feature type="domain" description="MHD1" evidence="7">
    <location>
        <begin position="116"/>
        <end position="248"/>
    </location>
</feature>
<keyword evidence="2" id="KW-0813">Transport</keyword>
<evidence type="ECO:0000313" key="8">
    <source>
        <dbReference type="EMBL" id="OQV25878.1"/>
    </source>
</evidence>
<comment type="subcellular location">
    <subcellularLocation>
        <location evidence="1">Endomembrane system</location>
    </subcellularLocation>
    <subcellularLocation>
        <location evidence="6">Synapse</location>
    </subcellularLocation>
</comment>
<keyword evidence="4" id="KW-0446">Lipid-binding</keyword>
<evidence type="ECO:0000256" key="5">
    <source>
        <dbReference type="ARBA" id="ARBA00023136"/>
    </source>
</evidence>
<protein>
    <submittedName>
        <fullName evidence="8">Calcium-dependent secretion activator</fullName>
    </submittedName>
</protein>
<dbReference type="InterPro" id="IPR010439">
    <property type="entry name" value="MUN_dom"/>
</dbReference>
<keyword evidence="9" id="KW-1185">Reference proteome</keyword>
<proteinExistence type="predicted"/>
<dbReference type="GO" id="GO:0098793">
    <property type="term" value="C:presynapse"/>
    <property type="evidence" value="ECO:0007669"/>
    <property type="project" value="GOC"/>
</dbReference>
<evidence type="ECO:0000256" key="4">
    <source>
        <dbReference type="ARBA" id="ARBA00023121"/>
    </source>
</evidence>